<dbReference type="InterPro" id="IPR036365">
    <property type="entry name" value="PGBD-like_sf"/>
</dbReference>
<feature type="transmembrane region" description="Helical" evidence="1">
    <location>
        <begin position="15"/>
        <end position="35"/>
    </location>
</feature>
<dbReference type="SUPFAM" id="SSF47090">
    <property type="entry name" value="PGBD-like"/>
    <property type="match status" value="1"/>
</dbReference>
<dbReference type="RefSeq" id="WP_379752420.1">
    <property type="nucleotide sequence ID" value="NZ_JBHSMR010000010.1"/>
</dbReference>
<dbReference type="Proteomes" id="UP001596101">
    <property type="component" value="Unassembled WGS sequence"/>
</dbReference>
<keyword evidence="1" id="KW-0472">Membrane</keyword>
<protein>
    <submittedName>
        <fullName evidence="3">Peptidoglycan-binding protein</fullName>
    </submittedName>
</protein>
<feature type="transmembrane region" description="Helical" evidence="1">
    <location>
        <begin position="73"/>
        <end position="93"/>
    </location>
</feature>
<evidence type="ECO:0000313" key="4">
    <source>
        <dbReference type="Proteomes" id="UP001596101"/>
    </source>
</evidence>
<keyword evidence="4" id="KW-1185">Reference proteome</keyword>
<dbReference type="Gene3D" id="1.20.141.10">
    <property type="entry name" value="Chitosanase, subunit A, domain 1"/>
    <property type="match status" value="1"/>
</dbReference>
<dbReference type="InterPro" id="IPR036366">
    <property type="entry name" value="PGBDSf"/>
</dbReference>
<feature type="domain" description="Peptidoglycan binding-like" evidence="2">
    <location>
        <begin position="113"/>
        <end position="167"/>
    </location>
</feature>
<dbReference type="Pfam" id="PF01471">
    <property type="entry name" value="PG_binding_1"/>
    <property type="match status" value="1"/>
</dbReference>
<evidence type="ECO:0000256" key="1">
    <source>
        <dbReference type="SAM" id="Phobius"/>
    </source>
</evidence>
<gene>
    <name evidence="3" type="ORF">ACFPQ5_06230</name>
</gene>
<sequence>MPENNILFKDRKGNLVASAIAGGAIMLFLAVIIFVMPEPTTFQRGVLRFFIAVGAAMLATFFLGGVVLQGNLAGSKVGAGGGFALFILIQFVFDPLTIQTVAADAAPQIVPPREEVKQAQEALFQSGAYGGAIDGIPGAATRNAIKNFQKERGLPATGYVDPATLQAFKAAEKLTSGFEGQDVVATDEQRRGVATLIHEYGLRSSLAIPVVFDTFVHTGPTNTKRFAEEATRAIGGSPRTGFSERNWLLAFLHARKQHLTRVSPNLANHIDEERLVKLRTEVETLPQ</sequence>
<reference evidence="4" key="1">
    <citation type="journal article" date="2019" name="Int. J. Syst. Evol. Microbiol.">
        <title>The Global Catalogue of Microorganisms (GCM) 10K type strain sequencing project: providing services to taxonomists for standard genome sequencing and annotation.</title>
        <authorList>
            <consortium name="The Broad Institute Genomics Platform"/>
            <consortium name="The Broad Institute Genome Sequencing Center for Infectious Disease"/>
            <person name="Wu L."/>
            <person name="Ma J."/>
        </authorList>
    </citation>
    <scope>NUCLEOTIDE SEQUENCE [LARGE SCALE GENOMIC DNA]</scope>
    <source>
        <strain evidence="4">CCUG 43111</strain>
    </source>
</reference>
<dbReference type="Gene3D" id="1.10.101.10">
    <property type="entry name" value="PGBD-like superfamily/PGBD"/>
    <property type="match status" value="1"/>
</dbReference>
<name>A0ABW0MIU8_9BURK</name>
<evidence type="ECO:0000313" key="3">
    <source>
        <dbReference type="EMBL" id="MFC5477774.1"/>
    </source>
</evidence>
<comment type="caution">
    <text evidence="3">The sequence shown here is derived from an EMBL/GenBank/DDBJ whole genome shotgun (WGS) entry which is preliminary data.</text>
</comment>
<dbReference type="EMBL" id="JBHSMR010000010">
    <property type="protein sequence ID" value="MFC5477774.1"/>
    <property type="molecule type" value="Genomic_DNA"/>
</dbReference>
<dbReference type="InterPro" id="IPR002477">
    <property type="entry name" value="Peptidoglycan-bd-like"/>
</dbReference>
<accession>A0ABW0MIU8</accession>
<keyword evidence="1" id="KW-0812">Transmembrane</keyword>
<dbReference type="SUPFAM" id="SSF53955">
    <property type="entry name" value="Lysozyme-like"/>
    <property type="match status" value="1"/>
</dbReference>
<dbReference type="InterPro" id="IPR023346">
    <property type="entry name" value="Lysozyme-like_dom_sf"/>
</dbReference>
<keyword evidence="1" id="KW-1133">Transmembrane helix</keyword>
<organism evidence="3 4">
    <name type="scientific">Massilia suwonensis</name>
    <dbReference type="NCBI Taxonomy" id="648895"/>
    <lineage>
        <taxon>Bacteria</taxon>
        <taxon>Pseudomonadati</taxon>
        <taxon>Pseudomonadota</taxon>
        <taxon>Betaproteobacteria</taxon>
        <taxon>Burkholderiales</taxon>
        <taxon>Oxalobacteraceae</taxon>
        <taxon>Telluria group</taxon>
        <taxon>Massilia</taxon>
    </lineage>
</organism>
<evidence type="ECO:0000259" key="2">
    <source>
        <dbReference type="Pfam" id="PF01471"/>
    </source>
</evidence>
<proteinExistence type="predicted"/>
<feature type="transmembrane region" description="Helical" evidence="1">
    <location>
        <begin position="47"/>
        <end position="67"/>
    </location>
</feature>